<comment type="caution">
    <text evidence="1">The sequence shown here is derived from an EMBL/GenBank/DDBJ whole genome shotgun (WGS) entry which is preliminary data.</text>
</comment>
<organism evidence="1 2">
    <name type="scientific">Racocetra fulgida</name>
    <dbReference type="NCBI Taxonomy" id="60492"/>
    <lineage>
        <taxon>Eukaryota</taxon>
        <taxon>Fungi</taxon>
        <taxon>Fungi incertae sedis</taxon>
        <taxon>Mucoromycota</taxon>
        <taxon>Glomeromycotina</taxon>
        <taxon>Glomeromycetes</taxon>
        <taxon>Diversisporales</taxon>
        <taxon>Gigasporaceae</taxon>
        <taxon>Racocetra</taxon>
    </lineage>
</organism>
<name>A0A9N9J1Y2_9GLOM</name>
<dbReference type="AlphaFoldDB" id="A0A9N9J1Y2"/>
<proteinExistence type="predicted"/>
<protein>
    <submittedName>
        <fullName evidence="1">12043_t:CDS:1</fullName>
    </submittedName>
</protein>
<keyword evidence="2" id="KW-1185">Reference proteome</keyword>
<feature type="non-terminal residue" evidence="1">
    <location>
        <position position="49"/>
    </location>
</feature>
<dbReference type="EMBL" id="CAJVPZ010038566">
    <property type="protein sequence ID" value="CAG8755811.1"/>
    <property type="molecule type" value="Genomic_DNA"/>
</dbReference>
<evidence type="ECO:0000313" key="2">
    <source>
        <dbReference type="Proteomes" id="UP000789396"/>
    </source>
</evidence>
<accession>A0A9N9J1Y2</accession>
<sequence length="49" mass="5661">NILAKMIINSFKKCGISHSIETESEEQIVISVDDEENYLIVYIENLPDY</sequence>
<reference evidence="1" key="1">
    <citation type="submission" date="2021-06" db="EMBL/GenBank/DDBJ databases">
        <authorList>
            <person name="Kallberg Y."/>
            <person name="Tangrot J."/>
            <person name="Rosling A."/>
        </authorList>
    </citation>
    <scope>NUCLEOTIDE SEQUENCE</scope>
    <source>
        <strain evidence="1">IN212</strain>
    </source>
</reference>
<feature type="non-terminal residue" evidence="1">
    <location>
        <position position="1"/>
    </location>
</feature>
<dbReference type="OrthoDB" id="2455969at2759"/>
<evidence type="ECO:0000313" key="1">
    <source>
        <dbReference type="EMBL" id="CAG8755811.1"/>
    </source>
</evidence>
<gene>
    <name evidence="1" type="ORF">RFULGI_LOCUS13937</name>
</gene>
<dbReference type="Proteomes" id="UP000789396">
    <property type="component" value="Unassembled WGS sequence"/>
</dbReference>